<proteinExistence type="predicted"/>
<comment type="caution">
    <text evidence="1">The sequence shown here is derived from an EMBL/GenBank/DDBJ whole genome shotgun (WGS) entry which is preliminary data.</text>
</comment>
<gene>
    <name evidence="1" type="ORF">GCM10025789_07090</name>
</gene>
<dbReference type="NCBIfam" id="NF033727">
    <property type="entry name" value="chaperon_ArsD"/>
    <property type="match status" value="1"/>
</dbReference>
<evidence type="ECO:0000313" key="2">
    <source>
        <dbReference type="Proteomes" id="UP001501521"/>
    </source>
</evidence>
<dbReference type="RefSeq" id="WP_345579088.1">
    <property type="nucleotide sequence ID" value="NZ_BAABLV010000012.1"/>
</dbReference>
<dbReference type="Gene3D" id="3.40.30.10">
    <property type="entry name" value="Glutaredoxin"/>
    <property type="match status" value="1"/>
</dbReference>
<evidence type="ECO:0008006" key="3">
    <source>
        <dbReference type="Google" id="ProtNLM"/>
    </source>
</evidence>
<dbReference type="Pfam" id="PF06953">
    <property type="entry name" value="ArsD"/>
    <property type="match status" value="1"/>
</dbReference>
<sequence>MNMIKVFEPPLCCNTGVCGTDVDQELVDFAADVAWLKERGGAVSRANLASDPAAFAANATAREFMRVAGIDGLPLVVVEGTTVLTGRYPDRSELARFAGVEERRDLGLTSAGSSAGGCCGGSGCC</sequence>
<keyword evidence="2" id="KW-1185">Reference proteome</keyword>
<organism evidence="1 2">
    <name type="scientific">Tessaracoccus lubricantis</name>
    <dbReference type="NCBI Taxonomy" id="545543"/>
    <lineage>
        <taxon>Bacteria</taxon>
        <taxon>Bacillati</taxon>
        <taxon>Actinomycetota</taxon>
        <taxon>Actinomycetes</taxon>
        <taxon>Propionibacteriales</taxon>
        <taxon>Propionibacteriaceae</taxon>
        <taxon>Tessaracoccus</taxon>
    </lineage>
</organism>
<evidence type="ECO:0000313" key="1">
    <source>
        <dbReference type="EMBL" id="GAA4892602.1"/>
    </source>
</evidence>
<reference evidence="2" key="1">
    <citation type="journal article" date="2019" name="Int. J. Syst. Evol. Microbiol.">
        <title>The Global Catalogue of Microorganisms (GCM) 10K type strain sequencing project: providing services to taxonomists for standard genome sequencing and annotation.</title>
        <authorList>
            <consortium name="The Broad Institute Genomics Platform"/>
            <consortium name="The Broad Institute Genome Sequencing Center for Infectious Disease"/>
            <person name="Wu L."/>
            <person name="Ma J."/>
        </authorList>
    </citation>
    <scope>NUCLEOTIDE SEQUENCE [LARGE SCALE GENOMIC DNA]</scope>
    <source>
        <strain evidence="2">JCM 19125</strain>
    </source>
</reference>
<accession>A0ABP9F4K4</accession>
<dbReference type="EMBL" id="BAABLV010000012">
    <property type="protein sequence ID" value="GAA4892602.1"/>
    <property type="molecule type" value="Genomic_DNA"/>
</dbReference>
<dbReference type="Proteomes" id="UP001501521">
    <property type="component" value="Unassembled WGS sequence"/>
</dbReference>
<protein>
    <recommendedName>
        <fullName evidence="3">Arsenical resistance operon transcriptional repressor ArsD</fullName>
    </recommendedName>
</protein>
<name>A0ABP9F4K4_9ACTN</name>
<dbReference type="InterPro" id="IPR010712">
    <property type="entry name" value="Arsenical-R_ArsD"/>
</dbReference>